<dbReference type="EMBL" id="LXMA01000023">
    <property type="protein sequence ID" value="OAT72602.1"/>
    <property type="molecule type" value="Genomic_DNA"/>
</dbReference>
<name>A0A1B7KR69_PARTM</name>
<dbReference type="OrthoDB" id="7066673at2"/>
<organism evidence="1 2">
    <name type="scientific">Parageobacillus thermoglucosidasius</name>
    <name type="common">Geobacillus thermoglucosidasius</name>
    <dbReference type="NCBI Taxonomy" id="1426"/>
    <lineage>
        <taxon>Bacteria</taxon>
        <taxon>Bacillati</taxon>
        <taxon>Bacillota</taxon>
        <taxon>Bacilli</taxon>
        <taxon>Bacillales</taxon>
        <taxon>Anoxybacillaceae</taxon>
        <taxon>Parageobacillus</taxon>
    </lineage>
</organism>
<dbReference type="AlphaFoldDB" id="A0A1B7KR69"/>
<sequence>MIRDGYCFIQYFPFLYVTIASEETDLKKEFCKEENFPEVRVRAEFCPPVSYQDQILLSFHGINLETIRKERQKHG</sequence>
<reference evidence="2" key="1">
    <citation type="submission" date="2016-05" db="EMBL/GenBank/DDBJ databases">
        <authorList>
            <person name="Wang W."/>
            <person name="Zhu L."/>
        </authorList>
    </citation>
    <scope>NUCLEOTIDE SEQUENCE [LARGE SCALE GENOMIC DNA]</scope>
    <source>
        <strain evidence="2">W-2</strain>
    </source>
</reference>
<dbReference type="Proteomes" id="UP000078290">
    <property type="component" value="Unassembled WGS sequence"/>
</dbReference>
<protein>
    <submittedName>
        <fullName evidence="1">Uncharacterized protein</fullName>
    </submittedName>
</protein>
<evidence type="ECO:0000313" key="1">
    <source>
        <dbReference type="EMBL" id="OAT72602.1"/>
    </source>
</evidence>
<comment type="caution">
    <text evidence="1">The sequence shown here is derived from an EMBL/GenBank/DDBJ whole genome shotgun (WGS) entry which is preliminary data.</text>
</comment>
<accession>A0A1B7KR69</accession>
<gene>
    <name evidence="1" type="ORF">A7K69_06510</name>
</gene>
<evidence type="ECO:0000313" key="2">
    <source>
        <dbReference type="Proteomes" id="UP000078290"/>
    </source>
</evidence>
<proteinExistence type="predicted"/>